<sequence>MSAPISLDIPHKLGKAAVRERLDGGVGKIGRLIPGGATVEHRWDGDTMHFTVGAMGQSVAAQATVFEDKVHAVVHLPAFLSLFSGQIEAVIRSEAPKLLK</sequence>
<dbReference type="RefSeq" id="WP_007406986.1">
    <property type="nucleotide sequence ID" value="NZ_BBJS01000058.1"/>
</dbReference>
<keyword evidence="2" id="KW-1185">Reference proteome</keyword>
<evidence type="ECO:0000313" key="1">
    <source>
        <dbReference type="EMBL" id="GAN15483.1"/>
    </source>
</evidence>
<name>A0A0C9NLD9_SPHPI</name>
<accession>A0A0C9NLD9</accession>
<comment type="caution">
    <text evidence="1">The sequence shown here is derived from an EMBL/GenBank/DDBJ whole genome shotgun (WGS) entry which is preliminary data.</text>
</comment>
<proteinExistence type="predicted"/>
<dbReference type="EMBL" id="BBJS01000058">
    <property type="protein sequence ID" value="GAN15483.1"/>
    <property type="molecule type" value="Genomic_DNA"/>
</dbReference>
<evidence type="ECO:0000313" key="2">
    <source>
        <dbReference type="Proteomes" id="UP000032025"/>
    </source>
</evidence>
<organism evidence="1 2">
    <name type="scientific">Sphingomonas paucimobilis NBRC 13935</name>
    <dbReference type="NCBI Taxonomy" id="1219050"/>
    <lineage>
        <taxon>Bacteria</taxon>
        <taxon>Pseudomonadati</taxon>
        <taxon>Pseudomonadota</taxon>
        <taxon>Alphaproteobacteria</taxon>
        <taxon>Sphingomonadales</taxon>
        <taxon>Sphingomonadaceae</taxon>
        <taxon>Sphingomonas</taxon>
    </lineage>
</organism>
<dbReference type="InterPro" id="IPR013433">
    <property type="entry name" value="PHA_gran_rgn"/>
</dbReference>
<dbReference type="Proteomes" id="UP000032025">
    <property type="component" value="Unassembled WGS sequence"/>
</dbReference>
<reference evidence="1 2" key="1">
    <citation type="submission" date="2014-08" db="EMBL/GenBank/DDBJ databases">
        <title>Whole genome shotgun sequence of Sphingomonas paucimobilis NBRC 13935.</title>
        <authorList>
            <person name="Hosoyama A."/>
            <person name="Hashimoto M."/>
            <person name="Hosoyama Y."/>
            <person name="Noguchi M."/>
            <person name="Uohara A."/>
            <person name="Ohji S."/>
            <person name="Katano-Makiyama Y."/>
            <person name="Ichikawa N."/>
            <person name="Kimura A."/>
            <person name="Yamazoe A."/>
            <person name="Fujita N."/>
        </authorList>
    </citation>
    <scope>NUCLEOTIDE SEQUENCE [LARGE SCALE GENOMIC DNA]</scope>
    <source>
        <strain evidence="1 2">NBRC 13935</strain>
    </source>
</reference>
<dbReference type="GeneID" id="78528147"/>
<protein>
    <submittedName>
        <fullName evidence="1">DNA, contig: SP658</fullName>
    </submittedName>
</protein>
<dbReference type="AlphaFoldDB" id="A0A0C9NLD9"/>
<dbReference type="Pfam" id="PF09650">
    <property type="entry name" value="PHA_gran_rgn"/>
    <property type="match status" value="1"/>
</dbReference>
<gene>
    <name evidence="1" type="ORF">SP6_58_00380</name>
</gene>